<dbReference type="PANTHER" id="PTHR38456">
    <property type="entry name" value="CYCLIC DI-AMP RECEPTOR A"/>
    <property type="match status" value="1"/>
</dbReference>
<name>A0A6B1DUX8_9CHLR</name>
<reference evidence="1" key="1">
    <citation type="submission" date="2019-09" db="EMBL/GenBank/DDBJ databases">
        <title>Characterisation of the sponge microbiome using genome-centric metagenomics.</title>
        <authorList>
            <person name="Engelberts J.P."/>
            <person name="Robbins S.J."/>
            <person name="De Goeij J.M."/>
            <person name="Aranda M."/>
            <person name="Bell S.C."/>
            <person name="Webster N.S."/>
        </authorList>
    </citation>
    <scope>NUCLEOTIDE SEQUENCE</scope>
    <source>
        <strain evidence="1">SB0662_bin_9</strain>
    </source>
</reference>
<dbReference type="InterPro" id="IPR010375">
    <property type="entry name" value="CdAMP_rec"/>
</dbReference>
<protein>
    <submittedName>
        <fullName evidence="1">Uncharacterized protein</fullName>
    </submittedName>
</protein>
<organism evidence="1">
    <name type="scientific">Caldilineaceae bacterium SB0662_bin_9</name>
    <dbReference type="NCBI Taxonomy" id="2605258"/>
    <lineage>
        <taxon>Bacteria</taxon>
        <taxon>Bacillati</taxon>
        <taxon>Chloroflexota</taxon>
        <taxon>Caldilineae</taxon>
        <taxon>Caldilineales</taxon>
        <taxon>Caldilineaceae</taxon>
    </lineage>
</organism>
<sequence>MAVVRYQDSSALLDSMSGQGFTATIVNSRGGYLHEGNATIYCGVEDEDVQRLLDLIRETCQARTRFVTPLPPVMELGELHLPDPVEKQLGGASVFVWSIDEFHRF</sequence>
<evidence type="ECO:0000313" key="1">
    <source>
        <dbReference type="EMBL" id="MYD91091.1"/>
    </source>
</evidence>
<dbReference type="PANTHER" id="PTHR38456:SF1">
    <property type="entry name" value="CYCLIC DI-AMP RECEPTOR A"/>
    <property type="match status" value="1"/>
</dbReference>
<dbReference type="EMBL" id="VXPY01000086">
    <property type="protein sequence ID" value="MYD91091.1"/>
    <property type="molecule type" value="Genomic_DNA"/>
</dbReference>
<dbReference type="InterPro" id="IPR011322">
    <property type="entry name" value="N-reg_PII-like_a/b"/>
</dbReference>
<accession>A0A6B1DUX8</accession>
<dbReference type="Gene3D" id="3.30.70.120">
    <property type="match status" value="1"/>
</dbReference>
<dbReference type="SUPFAM" id="SSF54913">
    <property type="entry name" value="GlnB-like"/>
    <property type="match status" value="1"/>
</dbReference>
<proteinExistence type="predicted"/>
<dbReference type="InterPro" id="IPR015867">
    <property type="entry name" value="N-reg_PII/ATP_PRibTrfase_C"/>
</dbReference>
<gene>
    <name evidence="1" type="ORF">F4Y08_12275</name>
</gene>
<dbReference type="Pfam" id="PF06153">
    <property type="entry name" value="CdAMP_rec"/>
    <property type="match status" value="1"/>
</dbReference>
<comment type="caution">
    <text evidence="1">The sequence shown here is derived from an EMBL/GenBank/DDBJ whole genome shotgun (WGS) entry which is preliminary data.</text>
</comment>
<dbReference type="AlphaFoldDB" id="A0A6B1DUX8"/>